<dbReference type="KEGG" id="splu:LK06_026390"/>
<dbReference type="EMBL" id="CP022433">
    <property type="protein sequence ID" value="ASN27157.1"/>
    <property type="molecule type" value="Genomic_DNA"/>
</dbReference>
<proteinExistence type="predicted"/>
<protein>
    <submittedName>
        <fullName evidence="1">Uncharacterized protein</fullName>
    </submittedName>
</protein>
<name>A0A221P4M3_9ACTN</name>
<dbReference type="OrthoDB" id="3403133at2"/>
<gene>
    <name evidence="1" type="ORF">LK07_27550</name>
</gene>
<sequence length="117" mass="13274">MCVVVIVCEARAAGGFSRFRRARAARFEGVAAVPPFRWSRGERHFSGWCWAAATGRHVGLEPWLERDRLLLMDFDHGVVGIASQPFWLRWRDGERECRRALDYVVRRADGSAAVGDV</sequence>
<keyword evidence="2" id="KW-1185">Reference proteome</keyword>
<accession>A0A221P4M3</accession>
<organism evidence="1 2">
    <name type="scientific">Streptomyces pluripotens</name>
    <dbReference type="NCBI Taxonomy" id="1355015"/>
    <lineage>
        <taxon>Bacteria</taxon>
        <taxon>Bacillati</taxon>
        <taxon>Actinomycetota</taxon>
        <taxon>Actinomycetes</taxon>
        <taxon>Kitasatosporales</taxon>
        <taxon>Streptomycetaceae</taxon>
        <taxon>Streptomyces</taxon>
    </lineage>
</organism>
<evidence type="ECO:0000313" key="1">
    <source>
        <dbReference type="EMBL" id="ASN27157.1"/>
    </source>
</evidence>
<evidence type="ECO:0000313" key="2">
    <source>
        <dbReference type="Proteomes" id="UP000031501"/>
    </source>
</evidence>
<dbReference type="AlphaFoldDB" id="A0A221P4M3"/>
<dbReference type="InterPro" id="IPR048000">
    <property type="entry name" value="TnsA-like"/>
</dbReference>
<dbReference type="NCBIfam" id="NF033179">
    <property type="entry name" value="TnsA_like_Actin"/>
    <property type="match status" value="1"/>
</dbReference>
<dbReference type="Proteomes" id="UP000031501">
    <property type="component" value="Chromosome"/>
</dbReference>
<reference evidence="1 2" key="1">
    <citation type="submission" date="2017-07" db="EMBL/GenBank/DDBJ databases">
        <title>Genome sequence of Streptomyces pluripotens MUSC 137T.</title>
        <authorList>
            <person name="Ser H.-L."/>
            <person name="Lee L.-H."/>
        </authorList>
    </citation>
    <scope>NUCLEOTIDE SEQUENCE [LARGE SCALE GENOMIC DNA]</scope>
    <source>
        <strain evidence="1 2">MUSC 137</strain>
    </source>
</reference>
<dbReference type="STRING" id="1355015.LK06_026390"/>